<protein>
    <recommendedName>
        <fullName evidence="3">Ycf54</fullName>
    </recommendedName>
</protein>
<gene>
    <name evidence="2" type="primary">ycf54</name>
</gene>
<dbReference type="Gene3D" id="3.30.70.1860">
    <property type="entry name" value="Uncharacterised protein family Ycf54"/>
    <property type="match status" value="1"/>
</dbReference>
<dbReference type="Pfam" id="PF10674">
    <property type="entry name" value="Ycf54"/>
    <property type="match status" value="1"/>
</dbReference>
<evidence type="ECO:0000256" key="1">
    <source>
        <dbReference type="ARBA" id="ARBA00043978"/>
    </source>
</evidence>
<sequence length="101" mass="12095">MYNYYFVLASENFLLNEEPLEEILRERFSHYKTFNKDIDFWLVRKPNFIDIADIENFTQKIDHSYAAIVSLDQKFIQWLKLRIGFVVLGSFKSNSLFISNS</sequence>
<geneLocation type="plastid" evidence="2"/>
<keyword evidence="2" id="KW-0934">Plastid</keyword>
<proteinExistence type="inferred from homology"/>
<comment type="similarity">
    <text evidence="1">Belongs to the ycf54 family.</text>
</comment>
<dbReference type="InterPro" id="IPR019616">
    <property type="entry name" value="Ycf54"/>
</dbReference>
<evidence type="ECO:0000313" key="2">
    <source>
        <dbReference type="EMBL" id="QCI08850.1"/>
    </source>
</evidence>
<name>A0A4D6X2E6_9FLOR</name>
<dbReference type="AlphaFoldDB" id="A0A4D6X2E6"/>
<dbReference type="InterPro" id="IPR038409">
    <property type="entry name" value="Ycf54-like_sf"/>
</dbReference>
<accession>A0A4D6X2E6</accession>
<organism evidence="2">
    <name type="scientific">Wrangelia sp</name>
    <dbReference type="NCBI Taxonomy" id="2575620"/>
    <lineage>
        <taxon>Eukaryota</taxon>
        <taxon>Rhodophyta</taxon>
        <taxon>Florideophyceae</taxon>
        <taxon>Rhodymeniophycidae</taxon>
        <taxon>Ceramiales</taxon>
        <taxon>Ceramiaceae</taxon>
        <taxon>Wrangelia</taxon>
    </lineage>
</organism>
<dbReference type="EMBL" id="MK814738">
    <property type="protein sequence ID" value="QCI08850.1"/>
    <property type="molecule type" value="Genomic_DNA"/>
</dbReference>
<dbReference type="PANTHER" id="PTHR35319">
    <property type="match status" value="1"/>
</dbReference>
<dbReference type="PANTHER" id="PTHR35319:SF2">
    <property type="entry name" value="YCF54"/>
    <property type="match status" value="1"/>
</dbReference>
<evidence type="ECO:0008006" key="3">
    <source>
        <dbReference type="Google" id="ProtNLM"/>
    </source>
</evidence>
<reference evidence="2" key="2">
    <citation type="submission" date="2019-04" db="EMBL/GenBank/DDBJ databases">
        <authorList>
            <person name="Pasella M."/>
        </authorList>
    </citation>
    <scope>NUCLEOTIDE SEQUENCE</scope>
    <source>
        <strain evidence="2">PD2766_2</strain>
    </source>
</reference>
<reference evidence="2" key="1">
    <citation type="journal article" date="2019" name="Mol. Phylogenet. Evol.">
        <title>Morphological evolution and classification of the red algal order Ceramiales inferred using plastid phylogenomics.</title>
        <authorList>
            <person name="Diaz-Tapia P."/>
            <person name="Pasella M.M."/>
            <person name="Verbruggen H."/>
            <person name="Maggs C.A."/>
        </authorList>
    </citation>
    <scope>NUCLEOTIDE SEQUENCE</scope>
    <source>
        <strain evidence="2">PD2766_2</strain>
    </source>
</reference>